<dbReference type="GO" id="GO:0000155">
    <property type="term" value="F:phosphorelay sensor kinase activity"/>
    <property type="evidence" value="ECO:0007669"/>
    <property type="project" value="InterPro"/>
</dbReference>
<keyword evidence="4" id="KW-1185">Reference proteome</keyword>
<dbReference type="PANTHER" id="PTHR34220">
    <property type="entry name" value="SENSOR HISTIDINE KINASE YPDA"/>
    <property type="match status" value="1"/>
</dbReference>
<dbReference type="Pfam" id="PF06580">
    <property type="entry name" value="His_kinase"/>
    <property type="match status" value="1"/>
</dbReference>
<feature type="transmembrane region" description="Helical" evidence="1">
    <location>
        <begin position="21"/>
        <end position="43"/>
    </location>
</feature>
<reference evidence="3" key="1">
    <citation type="journal article" date="2018" name="Int. J. Syst. Evol. Microbiol.">
        <title>Neptunicella marina gen. nov., sp. nov., isolated from surface seawater.</title>
        <authorList>
            <person name="Liu X."/>
            <person name="Lai Q."/>
            <person name="Du Y."/>
            <person name="Zhang X."/>
            <person name="Liu Z."/>
            <person name="Sun F."/>
            <person name="Shao Z."/>
        </authorList>
    </citation>
    <scope>NUCLEOTIDE SEQUENCE</scope>
    <source>
        <strain evidence="3">S27-2</strain>
    </source>
</reference>
<feature type="transmembrane region" description="Helical" evidence="1">
    <location>
        <begin position="137"/>
        <end position="158"/>
    </location>
</feature>
<keyword evidence="1" id="KW-0812">Transmembrane</keyword>
<dbReference type="GO" id="GO:0016020">
    <property type="term" value="C:membrane"/>
    <property type="evidence" value="ECO:0007669"/>
    <property type="project" value="InterPro"/>
</dbReference>
<keyword evidence="1" id="KW-1133">Transmembrane helix</keyword>
<evidence type="ECO:0000313" key="4">
    <source>
        <dbReference type="Proteomes" id="UP000601768"/>
    </source>
</evidence>
<dbReference type="InterPro" id="IPR036890">
    <property type="entry name" value="HATPase_C_sf"/>
</dbReference>
<dbReference type="AlphaFoldDB" id="A0A8J6IW09"/>
<keyword evidence="3" id="KW-0808">Transferase</keyword>
<dbReference type="PANTHER" id="PTHR34220:SF7">
    <property type="entry name" value="SENSOR HISTIDINE KINASE YPDA"/>
    <property type="match status" value="1"/>
</dbReference>
<protein>
    <submittedName>
        <fullName evidence="3">Histidine kinase</fullName>
    </submittedName>
</protein>
<evidence type="ECO:0000313" key="3">
    <source>
        <dbReference type="EMBL" id="MBC3766453.1"/>
    </source>
</evidence>
<evidence type="ECO:0000256" key="1">
    <source>
        <dbReference type="SAM" id="Phobius"/>
    </source>
</evidence>
<feature type="domain" description="Signal transduction histidine kinase internal region" evidence="2">
    <location>
        <begin position="182"/>
        <end position="261"/>
    </location>
</feature>
<accession>A0A8J6IW09</accession>
<dbReference type="InterPro" id="IPR050640">
    <property type="entry name" value="Bact_2-comp_sensor_kinase"/>
</dbReference>
<comment type="caution">
    <text evidence="3">The sequence shown here is derived from an EMBL/GenBank/DDBJ whole genome shotgun (WGS) entry which is preliminary data.</text>
</comment>
<dbReference type="RefSeq" id="WP_186506971.1">
    <property type="nucleotide sequence ID" value="NZ_JACNEP010000007.1"/>
</dbReference>
<keyword evidence="1" id="KW-0472">Membrane</keyword>
<feature type="transmembrane region" description="Helical" evidence="1">
    <location>
        <begin position="55"/>
        <end position="76"/>
    </location>
</feature>
<name>A0A8J6IW09_9ALTE</name>
<dbReference type="Gene3D" id="3.30.565.10">
    <property type="entry name" value="Histidine kinase-like ATPase, C-terminal domain"/>
    <property type="match status" value="1"/>
</dbReference>
<proteinExistence type="predicted"/>
<reference evidence="3" key="2">
    <citation type="submission" date="2020-08" db="EMBL/GenBank/DDBJ databases">
        <authorList>
            <person name="Lai Q."/>
        </authorList>
    </citation>
    <scope>NUCLEOTIDE SEQUENCE</scope>
    <source>
        <strain evidence="3">S27-2</strain>
    </source>
</reference>
<dbReference type="EMBL" id="JACNEP010000007">
    <property type="protein sequence ID" value="MBC3766453.1"/>
    <property type="molecule type" value="Genomic_DNA"/>
</dbReference>
<gene>
    <name evidence="3" type="ORF">H8B19_11240</name>
</gene>
<feature type="transmembrane region" description="Helical" evidence="1">
    <location>
        <begin position="88"/>
        <end position="106"/>
    </location>
</feature>
<dbReference type="SUPFAM" id="SSF55874">
    <property type="entry name" value="ATPase domain of HSP90 chaperone/DNA topoisomerase II/histidine kinase"/>
    <property type="match status" value="1"/>
</dbReference>
<dbReference type="InterPro" id="IPR010559">
    <property type="entry name" value="Sig_transdc_His_kin_internal"/>
</dbReference>
<organism evidence="3 4">
    <name type="scientific">Neptunicella marina</name>
    <dbReference type="NCBI Taxonomy" id="2125989"/>
    <lineage>
        <taxon>Bacteria</taxon>
        <taxon>Pseudomonadati</taxon>
        <taxon>Pseudomonadota</taxon>
        <taxon>Gammaproteobacteria</taxon>
        <taxon>Alteromonadales</taxon>
        <taxon>Alteromonadaceae</taxon>
        <taxon>Neptunicella</taxon>
    </lineage>
</organism>
<keyword evidence="3" id="KW-0418">Kinase</keyword>
<evidence type="ECO:0000259" key="2">
    <source>
        <dbReference type="Pfam" id="PF06580"/>
    </source>
</evidence>
<sequence>MPELFFQSSNEPIIHDTEKPSFWKLHVLGWMFYVLILTIDNIAFIGSDKLDNDLVIFPVLTSGIIALFLTWPLRYLYRHFWRLKPAHLILAVVFSSLMVAVIWTPLKNMVVWSWEDQFSILQAFQGHFDAEHQPSRLFMTISYAFFMVMVWSSLYFGINYHFRLVQEKEQHFRAVMLSHKSQIKMLRYQINPHFLFNTLNAISTLVLQGCQQGANDMLIKLSTFFRYSLDNDPDKKITLREEVDALKLYLDIEKTRFDERLTVEFDIEPNALNLLLPSLILQPLVENSIKYAISKMRTGGKILIQAHCIHGRLLMRVEDNGPFTNLNDLVFKEQGVGLKNIHERLNVTYPQQHSFDISVAEPHGFAVTLQIPVEHPVCQHPDALA</sequence>
<dbReference type="Proteomes" id="UP000601768">
    <property type="component" value="Unassembled WGS sequence"/>
</dbReference>